<evidence type="ECO:0000256" key="2">
    <source>
        <dbReference type="ARBA" id="ARBA00023015"/>
    </source>
</evidence>
<name>A0A4S4B321_9RHOO</name>
<dbReference type="SUPFAM" id="SSF88946">
    <property type="entry name" value="Sigma2 domain of RNA polymerase sigma factors"/>
    <property type="match status" value="1"/>
</dbReference>
<organism evidence="7 8">
    <name type="scientific">Pseudothauera nasutitermitis</name>
    <dbReference type="NCBI Taxonomy" id="2565930"/>
    <lineage>
        <taxon>Bacteria</taxon>
        <taxon>Pseudomonadati</taxon>
        <taxon>Pseudomonadota</taxon>
        <taxon>Betaproteobacteria</taxon>
        <taxon>Rhodocyclales</taxon>
        <taxon>Zoogloeaceae</taxon>
        <taxon>Pseudothauera</taxon>
    </lineage>
</organism>
<feature type="domain" description="RNA polymerase sigma-70 region 2" evidence="5">
    <location>
        <begin position="14"/>
        <end position="79"/>
    </location>
</feature>
<sequence>MSTIDPFSNTVTELYQAHHGWLHGWLRKKLGCSHRAADLAHDTFERIWKAGATPALEQPRAYLTVIAKRLAINQFRRQALEQAYLEVLAQRPEHHAPSAEDQVAVIETLTEVWRLIDGMPERRRRVFLMAQLEGQPHAEIARQLGITVNVVHKEAAAALQHCYLAIYAGQAPASTQAAR</sequence>
<dbReference type="NCBIfam" id="NF009180">
    <property type="entry name" value="PRK12528.1"/>
    <property type="match status" value="1"/>
</dbReference>
<evidence type="ECO:0000313" key="8">
    <source>
        <dbReference type="Proteomes" id="UP000308430"/>
    </source>
</evidence>
<dbReference type="InterPro" id="IPR013325">
    <property type="entry name" value="RNA_pol_sigma_r2"/>
</dbReference>
<dbReference type="InterPro" id="IPR039425">
    <property type="entry name" value="RNA_pol_sigma-70-like"/>
</dbReference>
<comment type="caution">
    <text evidence="7">The sequence shown here is derived from an EMBL/GenBank/DDBJ whole genome shotgun (WGS) entry which is preliminary data.</text>
</comment>
<dbReference type="Pfam" id="PF08281">
    <property type="entry name" value="Sigma70_r4_2"/>
    <property type="match status" value="1"/>
</dbReference>
<dbReference type="GO" id="GO:0006352">
    <property type="term" value="P:DNA-templated transcription initiation"/>
    <property type="evidence" value="ECO:0007669"/>
    <property type="project" value="InterPro"/>
</dbReference>
<dbReference type="NCBIfam" id="TIGR02937">
    <property type="entry name" value="sigma70-ECF"/>
    <property type="match status" value="1"/>
</dbReference>
<dbReference type="Gene3D" id="1.10.10.10">
    <property type="entry name" value="Winged helix-like DNA-binding domain superfamily/Winged helix DNA-binding domain"/>
    <property type="match status" value="1"/>
</dbReference>
<dbReference type="EMBL" id="SSOC01000001">
    <property type="protein sequence ID" value="THF67057.1"/>
    <property type="molecule type" value="Genomic_DNA"/>
</dbReference>
<keyword evidence="4" id="KW-0804">Transcription</keyword>
<dbReference type="PANTHER" id="PTHR43133">
    <property type="entry name" value="RNA POLYMERASE ECF-TYPE SIGMA FACTO"/>
    <property type="match status" value="1"/>
</dbReference>
<dbReference type="Pfam" id="PF04542">
    <property type="entry name" value="Sigma70_r2"/>
    <property type="match status" value="1"/>
</dbReference>
<evidence type="ECO:0000256" key="3">
    <source>
        <dbReference type="ARBA" id="ARBA00023082"/>
    </source>
</evidence>
<evidence type="ECO:0000259" key="5">
    <source>
        <dbReference type="Pfam" id="PF04542"/>
    </source>
</evidence>
<protein>
    <submittedName>
        <fullName evidence="7">Sigma-70 family RNA polymerase sigma factor</fullName>
    </submittedName>
</protein>
<dbReference type="OrthoDB" id="8654550at2"/>
<dbReference type="InterPro" id="IPR036388">
    <property type="entry name" value="WH-like_DNA-bd_sf"/>
</dbReference>
<dbReference type="GO" id="GO:0003677">
    <property type="term" value="F:DNA binding"/>
    <property type="evidence" value="ECO:0007669"/>
    <property type="project" value="InterPro"/>
</dbReference>
<accession>A0A4S4B321</accession>
<dbReference type="Proteomes" id="UP000308430">
    <property type="component" value="Unassembled WGS sequence"/>
</dbReference>
<feature type="domain" description="RNA polymerase sigma factor 70 region 4 type 2" evidence="6">
    <location>
        <begin position="111"/>
        <end position="162"/>
    </location>
</feature>
<keyword evidence="3" id="KW-0731">Sigma factor</keyword>
<dbReference type="InterPro" id="IPR013324">
    <property type="entry name" value="RNA_pol_sigma_r3/r4-like"/>
</dbReference>
<dbReference type="InterPro" id="IPR013249">
    <property type="entry name" value="RNA_pol_sigma70_r4_t2"/>
</dbReference>
<reference evidence="7 8" key="1">
    <citation type="submission" date="2019-04" db="EMBL/GenBank/DDBJ databases">
        <title>Azoarcus nasutitermitis sp. nov. isolated from termite nest.</title>
        <authorList>
            <person name="Lin S.-Y."/>
            <person name="Hameed A."/>
            <person name="Hsu Y.-H."/>
            <person name="Young C.-C."/>
        </authorList>
    </citation>
    <scope>NUCLEOTIDE SEQUENCE [LARGE SCALE GENOMIC DNA]</scope>
    <source>
        <strain evidence="7 8">CC-YHH838</strain>
    </source>
</reference>
<proteinExistence type="inferred from homology"/>
<evidence type="ECO:0000313" key="7">
    <source>
        <dbReference type="EMBL" id="THF67057.1"/>
    </source>
</evidence>
<evidence type="ECO:0000256" key="1">
    <source>
        <dbReference type="ARBA" id="ARBA00010641"/>
    </source>
</evidence>
<evidence type="ECO:0000259" key="6">
    <source>
        <dbReference type="Pfam" id="PF08281"/>
    </source>
</evidence>
<dbReference type="InterPro" id="IPR014284">
    <property type="entry name" value="RNA_pol_sigma-70_dom"/>
</dbReference>
<keyword evidence="8" id="KW-1185">Reference proteome</keyword>
<gene>
    <name evidence="7" type="ORF">E6C76_01320</name>
</gene>
<dbReference type="RefSeq" id="WP_136346466.1">
    <property type="nucleotide sequence ID" value="NZ_SSOC01000001.1"/>
</dbReference>
<evidence type="ECO:0000256" key="4">
    <source>
        <dbReference type="ARBA" id="ARBA00023163"/>
    </source>
</evidence>
<comment type="similarity">
    <text evidence="1">Belongs to the sigma-70 factor family. ECF subfamily.</text>
</comment>
<dbReference type="AlphaFoldDB" id="A0A4S4B321"/>
<dbReference type="Gene3D" id="1.10.1740.10">
    <property type="match status" value="1"/>
</dbReference>
<dbReference type="PANTHER" id="PTHR43133:SF63">
    <property type="entry name" value="RNA POLYMERASE SIGMA FACTOR FECI-RELATED"/>
    <property type="match status" value="1"/>
</dbReference>
<dbReference type="InterPro" id="IPR007627">
    <property type="entry name" value="RNA_pol_sigma70_r2"/>
</dbReference>
<dbReference type="GO" id="GO:0016987">
    <property type="term" value="F:sigma factor activity"/>
    <property type="evidence" value="ECO:0007669"/>
    <property type="project" value="UniProtKB-KW"/>
</dbReference>
<dbReference type="SUPFAM" id="SSF88659">
    <property type="entry name" value="Sigma3 and sigma4 domains of RNA polymerase sigma factors"/>
    <property type="match status" value="1"/>
</dbReference>
<keyword evidence="2" id="KW-0805">Transcription regulation</keyword>